<organism evidence="1">
    <name type="scientific">bioreactor metagenome</name>
    <dbReference type="NCBI Taxonomy" id="1076179"/>
    <lineage>
        <taxon>unclassified sequences</taxon>
        <taxon>metagenomes</taxon>
        <taxon>ecological metagenomes</taxon>
    </lineage>
</organism>
<evidence type="ECO:0000313" key="1">
    <source>
        <dbReference type="EMBL" id="MPM24081.1"/>
    </source>
</evidence>
<gene>
    <name evidence="1" type="ORF">SDC9_70562</name>
</gene>
<dbReference type="AlphaFoldDB" id="A0A644Y822"/>
<accession>A0A644Y822</accession>
<protein>
    <submittedName>
        <fullName evidence="1">Uncharacterized protein</fullName>
    </submittedName>
</protein>
<name>A0A644Y822_9ZZZZ</name>
<dbReference type="AntiFam" id="ANF00226">
    <property type="entry name" value="Shadow ORF (opposite pknB)"/>
</dbReference>
<comment type="caution">
    <text evidence="1">The sequence shown here is derived from an EMBL/GenBank/DDBJ whole genome shotgun (WGS) entry which is preliminary data.</text>
</comment>
<dbReference type="EMBL" id="VSSQ01004183">
    <property type="protein sequence ID" value="MPM24081.1"/>
    <property type="molecule type" value="Genomic_DNA"/>
</dbReference>
<reference evidence="1" key="1">
    <citation type="submission" date="2019-08" db="EMBL/GenBank/DDBJ databases">
        <authorList>
            <person name="Kucharzyk K."/>
            <person name="Murdoch R.W."/>
            <person name="Higgins S."/>
            <person name="Loffler F."/>
        </authorList>
    </citation>
    <scope>NUCLEOTIDE SEQUENCE</scope>
</reference>
<sequence length="387" mass="44075">MQNHASAGYVVVVFVVLNIEHEAEVFRLLPRFVNGAVNERRHIFHCVLAGRECTAEHDKRADQHNQYRRDRKANLERAVRFLLHRRFPVGCRFRRGNKARKVTCWFLQRAAQVRAHFVCALIAAVEVLIQRAHHNVVERGRNLRVEVGGGLRYVADVLERYGNGVVTLKRNVPGQHFVEHDARGIQVAPLGNGLTFRLLGGKVMYGTQHRRTRKGNCVCVHFARNAKVHELDFAALHNDDVLGLDVPVDNARVVGGVQRVEHLHHERYRDARRHGAVFIQYFLERTPVNILQNDIRQAFGFANVERADDVFVRKVQNRARFPLEPAQKLRVVAEFVLKHFYGDNLAAGKVHGAVNLRHSAGADQVDNSITMSYNRTRSNHTASSSSF</sequence>
<proteinExistence type="predicted"/>